<reference evidence="1" key="1">
    <citation type="submission" date="2014-09" db="EMBL/GenBank/DDBJ databases">
        <authorList>
            <person name="Magalhaes I.L.F."/>
            <person name="Oliveira U."/>
            <person name="Santos F.R."/>
            <person name="Vidigal T.H.D.A."/>
            <person name="Brescovit A.D."/>
            <person name="Santos A.J."/>
        </authorList>
    </citation>
    <scope>NUCLEOTIDE SEQUENCE</scope>
    <source>
        <tissue evidence="1">Shoot tissue taken approximately 20 cm above the soil surface</tissue>
    </source>
</reference>
<reference evidence="1" key="2">
    <citation type="journal article" date="2015" name="Data Brief">
        <title>Shoot transcriptome of the giant reed, Arundo donax.</title>
        <authorList>
            <person name="Barrero R.A."/>
            <person name="Guerrero F.D."/>
            <person name="Moolhuijzen P."/>
            <person name="Goolsby J.A."/>
            <person name="Tidwell J."/>
            <person name="Bellgard S.E."/>
            <person name="Bellgard M.I."/>
        </authorList>
    </citation>
    <scope>NUCLEOTIDE SEQUENCE</scope>
    <source>
        <tissue evidence="1">Shoot tissue taken approximately 20 cm above the soil surface</tissue>
    </source>
</reference>
<protein>
    <submittedName>
        <fullName evidence="1">Uncharacterized protein</fullName>
    </submittedName>
</protein>
<evidence type="ECO:0000313" key="1">
    <source>
        <dbReference type="EMBL" id="JAD42318.1"/>
    </source>
</evidence>
<proteinExistence type="predicted"/>
<sequence length="39" mass="4528">MSETLLSFSCRHSSEDHEENLNCLMSDTLKYCHLVGYYA</sequence>
<name>A0A0A8ZX59_ARUDO</name>
<dbReference type="AlphaFoldDB" id="A0A0A8ZX59"/>
<organism evidence="1">
    <name type="scientific">Arundo donax</name>
    <name type="common">Giant reed</name>
    <name type="synonym">Donax arundinaceus</name>
    <dbReference type="NCBI Taxonomy" id="35708"/>
    <lineage>
        <taxon>Eukaryota</taxon>
        <taxon>Viridiplantae</taxon>
        <taxon>Streptophyta</taxon>
        <taxon>Embryophyta</taxon>
        <taxon>Tracheophyta</taxon>
        <taxon>Spermatophyta</taxon>
        <taxon>Magnoliopsida</taxon>
        <taxon>Liliopsida</taxon>
        <taxon>Poales</taxon>
        <taxon>Poaceae</taxon>
        <taxon>PACMAD clade</taxon>
        <taxon>Arundinoideae</taxon>
        <taxon>Arundineae</taxon>
        <taxon>Arundo</taxon>
    </lineage>
</organism>
<dbReference type="EMBL" id="GBRH01255577">
    <property type="protein sequence ID" value="JAD42318.1"/>
    <property type="molecule type" value="Transcribed_RNA"/>
</dbReference>
<accession>A0A0A8ZX59</accession>